<sequence length="143" mass="16102">MNIDHLIDLGRLHPGYANTIQELERLKTKTDDSGAIGLLQIFIDGMMRQGDPDVQPLEADPLLKPIGADRGIVRTDQHGNTLHKKIDFVMVHGFPTSVWVTNSFHHRMKFLLDGRIAVTYMGAVQPLCLRMDIQEMGININET</sequence>
<accession>A0A3P1CJJ7</accession>
<name>A0A3P1CJJ7_9BACT</name>
<dbReference type="Proteomes" id="UP000274271">
    <property type="component" value="Unassembled WGS sequence"/>
</dbReference>
<reference evidence="1 2" key="1">
    <citation type="submission" date="2018-11" db="EMBL/GenBank/DDBJ databases">
        <authorList>
            <person name="Zhou Z."/>
            <person name="Wang G."/>
        </authorList>
    </citation>
    <scope>NUCLEOTIDE SEQUENCE [LARGE SCALE GENOMIC DNA]</scope>
    <source>
        <strain evidence="1 2">KCTC42998</strain>
    </source>
</reference>
<proteinExistence type="predicted"/>
<comment type="caution">
    <text evidence="1">The sequence shown here is derived from an EMBL/GenBank/DDBJ whole genome shotgun (WGS) entry which is preliminary data.</text>
</comment>
<keyword evidence="2" id="KW-1185">Reference proteome</keyword>
<protein>
    <submittedName>
        <fullName evidence="1">Uncharacterized protein</fullName>
    </submittedName>
</protein>
<organism evidence="1 2">
    <name type="scientific">Larkinella knui</name>
    <dbReference type="NCBI Taxonomy" id="2025310"/>
    <lineage>
        <taxon>Bacteria</taxon>
        <taxon>Pseudomonadati</taxon>
        <taxon>Bacteroidota</taxon>
        <taxon>Cytophagia</taxon>
        <taxon>Cytophagales</taxon>
        <taxon>Spirosomataceae</taxon>
        <taxon>Larkinella</taxon>
    </lineage>
</organism>
<dbReference type="EMBL" id="RQJP01000003">
    <property type="protein sequence ID" value="RRB13429.1"/>
    <property type="molecule type" value="Genomic_DNA"/>
</dbReference>
<evidence type="ECO:0000313" key="2">
    <source>
        <dbReference type="Proteomes" id="UP000274271"/>
    </source>
</evidence>
<dbReference type="RefSeq" id="WP_124907328.1">
    <property type="nucleotide sequence ID" value="NZ_RQJP01000003.1"/>
</dbReference>
<evidence type="ECO:0000313" key="1">
    <source>
        <dbReference type="EMBL" id="RRB13429.1"/>
    </source>
</evidence>
<gene>
    <name evidence="1" type="ORF">EHT87_14225</name>
</gene>
<dbReference type="OrthoDB" id="965482at2"/>
<dbReference type="AlphaFoldDB" id="A0A3P1CJJ7"/>